<dbReference type="HOGENOM" id="CLU_642088_0_0_3"/>
<keyword evidence="1" id="KW-0614">Plasmid</keyword>
<dbReference type="Proteomes" id="UP000002384">
    <property type="component" value="Plasmid pP742406"/>
</dbReference>
<dbReference type="OrthoDB" id="428688at2"/>
<sequence length="427" mass="46297">MNTKQIRTLLLGELIASELPFKIESDSLILQKAETLAKEKLQSLAEAPDFISKMKLTFGENADPTKLQADWGTGDFTVIPKIEVRSPSEINGANGAYAAAIDRIFISQDFLYQNARNIEAIASVVLEEIGHAVDSQLNVLDSPGDEGEIFSSLAQGIELSELKLQRLKAEDDTVTVNVDGQNLQIEQATSVFVNNLPSANGVLVDSQENVLVSMLGLNEQTLQNETLIAKFTSNGQLINAKIFGFNRKIKMAAAPSLGGAIGLQDDGLVFRLDTNTLTGYPLFNIRQLPTIDTSAVYDYTTDFVYKPGSASGVSPQTATYNDIAVRENGSVTELFLTGDSIGSGLSPFIMRIRLDTREAKVLISGHRAGIAPQLPSPGIAVNPQGKVITTLPKADYLVTHPHLITFSADFNLSRLILILTTRFNLKN</sequence>
<reference evidence="2" key="1">
    <citation type="journal article" date="2011" name="MBio">
        <title>Novel metabolic attributes of the genus Cyanothece, comprising a group of unicellular nitrogen-fixing Cyanobacteria.</title>
        <authorList>
            <person name="Bandyopadhyay A."/>
            <person name="Elvitigala T."/>
            <person name="Welsh E."/>
            <person name="Stockel J."/>
            <person name="Liberton M."/>
            <person name="Min H."/>
            <person name="Sherman L.A."/>
            <person name="Pakrasi H.B."/>
        </authorList>
    </citation>
    <scope>NUCLEOTIDE SEQUENCE [LARGE SCALE GENOMIC DNA]</scope>
    <source>
        <strain evidence="2">PCC 7424</strain>
        <plasmid evidence="2">pP742406</plasmid>
    </source>
</reference>
<organism evidence="1 2">
    <name type="scientific">Gloeothece citriformis (strain PCC 7424)</name>
    <name type="common">Cyanothece sp. (strain PCC 7424)</name>
    <dbReference type="NCBI Taxonomy" id="65393"/>
    <lineage>
        <taxon>Bacteria</taxon>
        <taxon>Bacillati</taxon>
        <taxon>Cyanobacteriota</taxon>
        <taxon>Cyanophyceae</taxon>
        <taxon>Oscillatoriophycideae</taxon>
        <taxon>Chroococcales</taxon>
        <taxon>Aphanothecaceae</taxon>
        <taxon>Gloeothece</taxon>
        <taxon>Gloeothece citriformis</taxon>
    </lineage>
</organism>
<dbReference type="EMBL" id="CP001297">
    <property type="protein sequence ID" value="ACK74175.1"/>
    <property type="molecule type" value="Genomic_DNA"/>
</dbReference>
<dbReference type="AlphaFoldDB" id="B7KN03"/>
<gene>
    <name evidence="1" type="ordered locus">PCC7424_5616</name>
</gene>
<dbReference type="RefSeq" id="WP_012599408.1">
    <property type="nucleotide sequence ID" value="NC_011734.1"/>
</dbReference>
<proteinExistence type="predicted"/>
<accession>B7KN03</accession>
<geneLocation type="plasmid" evidence="1 2">
    <name>pP742406</name>
</geneLocation>
<evidence type="ECO:0000313" key="1">
    <source>
        <dbReference type="EMBL" id="ACK74175.1"/>
    </source>
</evidence>
<keyword evidence="2" id="KW-1185">Reference proteome</keyword>
<protein>
    <submittedName>
        <fullName evidence="1">Uncharacterized protein</fullName>
    </submittedName>
</protein>
<dbReference type="KEGG" id="cyc:PCC7424_5616"/>
<name>B7KN03_GLOC7</name>
<evidence type="ECO:0000313" key="2">
    <source>
        <dbReference type="Proteomes" id="UP000002384"/>
    </source>
</evidence>